<evidence type="ECO:0000256" key="1">
    <source>
        <dbReference type="SAM" id="MobiDB-lite"/>
    </source>
</evidence>
<accession>A0ABC8U6A3</accession>
<organism evidence="2 3">
    <name type="scientific">Ilex paraguariensis</name>
    <name type="common">yerba mate</name>
    <dbReference type="NCBI Taxonomy" id="185542"/>
    <lineage>
        <taxon>Eukaryota</taxon>
        <taxon>Viridiplantae</taxon>
        <taxon>Streptophyta</taxon>
        <taxon>Embryophyta</taxon>
        <taxon>Tracheophyta</taxon>
        <taxon>Spermatophyta</taxon>
        <taxon>Magnoliopsida</taxon>
        <taxon>eudicotyledons</taxon>
        <taxon>Gunneridae</taxon>
        <taxon>Pentapetalae</taxon>
        <taxon>asterids</taxon>
        <taxon>campanulids</taxon>
        <taxon>Aquifoliales</taxon>
        <taxon>Aquifoliaceae</taxon>
        <taxon>Ilex</taxon>
    </lineage>
</organism>
<dbReference type="EMBL" id="CAUOFW020006716">
    <property type="protein sequence ID" value="CAK9175814.1"/>
    <property type="molecule type" value="Genomic_DNA"/>
</dbReference>
<keyword evidence="3" id="KW-1185">Reference proteome</keyword>
<proteinExistence type="predicted"/>
<evidence type="ECO:0000313" key="3">
    <source>
        <dbReference type="Proteomes" id="UP001642360"/>
    </source>
</evidence>
<feature type="region of interest" description="Disordered" evidence="1">
    <location>
        <begin position="194"/>
        <end position="214"/>
    </location>
</feature>
<protein>
    <submittedName>
        <fullName evidence="2">Uncharacterized protein</fullName>
    </submittedName>
</protein>
<sequence length="261" mass="28745">MPFMSSTIQHRSNITNNFTSLFKKPSSIPLALAPSSSSHPSMPMDNSHSSYPNHSVPLANPSMSMTNPLVPMAKTSVPMTIRSMPSNVRVPIAKEKEVLNPPLSVIERDHGFGVSNKYVSIGEDGKTGYDNMKACDEVCPSTHLQGETRDVVLLEDGILECLLNQQHYSSASSSFLVDHSYKRRGRQNFSVDDENGLIRDKEPPNKGFSSDQESTKNWVDMIEDSADDEAHRLALVTQIVDEYSDSSTGCSPRENVVPSTL</sequence>
<evidence type="ECO:0000313" key="2">
    <source>
        <dbReference type="EMBL" id="CAK9175814.1"/>
    </source>
</evidence>
<reference evidence="2 3" key="1">
    <citation type="submission" date="2024-02" db="EMBL/GenBank/DDBJ databases">
        <authorList>
            <person name="Vignale AGUSTIN F."/>
            <person name="Sosa J E."/>
            <person name="Modenutti C."/>
        </authorList>
    </citation>
    <scope>NUCLEOTIDE SEQUENCE [LARGE SCALE GENOMIC DNA]</scope>
</reference>
<name>A0ABC8U6A3_9AQUA</name>
<comment type="caution">
    <text evidence="2">The sequence shown here is derived from an EMBL/GenBank/DDBJ whole genome shotgun (WGS) entry which is preliminary data.</text>
</comment>
<dbReference type="Proteomes" id="UP001642360">
    <property type="component" value="Unassembled WGS sequence"/>
</dbReference>
<feature type="region of interest" description="Disordered" evidence="1">
    <location>
        <begin position="32"/>
        <end position="54"/>
    </location>
</feature>
<dbReference type="AlphaFoldDB" id="A0ABC8U6A3"/>
<gene>
    <name evidence="2" type="ORF">ILEXP_LOCUS45634</name>
</gene>
<feature type="compositionally biased region" description="Low complexity" evidence="1">
    <location>
        <begin position="32"/>
        <end position="50"/>
    </location>
</feature>